<proteinExistence type="predicted"/>
<name>X1GAU3_9ZZZZ</name>
<sequence length="182" mass="19744">DISPALLAHAEALAIARGIRGQCRFVTSSANDLAAVADASVDAVITRSVLAYVADKPAALRAFHRILKPGGRLSLAEPAFQDEAFEVVALRDRLEAASRAGETPDRILQLMRRWKSAHYPDTLEAMARQPITSYGERDLFRMVSAAGFAHTHLELHLDTGPSSITTWDTFLDVAPHPLAPPP</sequence>
<reference evidence="2" key="1">
    <citation type="journal article" date="2014" name="Front. Microbiol.">
        <title>High frequency of phylogenetically diverse reductive dehalogenase-homologous genes in deep subseafloor sedimentary metagenomes.</title>
        <authorList>
            <person name="Kawai M."/>
            <person name="Futagami T."/>
            <person name="Toyoda A."/>
            <person name="Takaki Y."/>
            <person name="Nishi S."/>
            <person name="Hori S."/>
            <person name="Arai W."/>
            <person name="Tsubouchi T."/>
            <person name="Morono Y."/>
            <person name="Uchiyama I."/>
            <person name="Ito T."/>
            <person name="Fujiyama A."/>
            <person name="Inagaki F."/>
            <person name="Takami H."/>
        </authorList>
    </citation>
    <scope>NUCLEOTIDE SEQUENCE</scope>
    <source>
        <strain evidence="2">Expedition CK06-06</strain>
    </source>
</reference>
<dbReference type="GO" id="GO:0008757">
    <property type="term" value="F:S-adenosylmethionine-dependent methyltransferase activity"/>
    <property type="evidence" value="ECO:0007669"/>
    <property type="project" value="InterPro"/>
</dbReference>
<dbReference type="Gene3D" id="3.40.50.150">
    <property type="entry name" value="Vaccinia Virus protein VP39"/>
    <property type="match status" value="1"/>
</dbReference>
<feature type="domain" description="Methyltransferase type 11" evidence="1">
    <location>
        <begin position="1"/>
        <end position="74"/>
    </location>
</feature>
<feature type="non-terminal residue" evidence="2">
    <location>
        <position position="182"/>
    </location>
</feature>
<dbReference type="InterPro" id="IPR029063">
    <property type="entry name" value="SAM-dependent_MTases_sf"/>
</dbReference>
<dbReference type="EMBL" id="BARU01013882">
    <property type="protein sequence ID" value="GAH41945.1"/>
    <property type="molecule type" value="Genomic_DNA"/>
</dbReference>
<evidence type="ECO:0000259" key="1">
    <source>
        <dbReference type="Pfam" id="PF08241"/>
    </source>
</evidence>
<dbReference type="InterPro" id="IPR013216">
    <property type="entry name" value="Methyltransf_11"/>
</dbReference>
<feature type="non-terminal residue" evidence="2">
    <location>
        <position position="1"/>
    </location>
</feature>
<comment type="caution">
    <text evidence="2">The sequence shown here is derived from an EMBL/GenBank/DDBJ whole genome shotgun (WGS) entry which is preliminary data.</text>
</comment>
<protein>
    <recommendedName>
        <fullName evidence="1">Methyltransferase type 11 domain-containing protein</fullName>
    </recommendedName>
</protein>
<dbReference type="AlphaFoldDB" id="X1GAU3"/>
<accession>X1GAU3</accession>
<dbReference type="Pfam" id="PF08241">
    <property type="entry name" value="Methyltransf_11"/>
    <property type="match status" value="1"/>
</dbReference>
<gene>
    <name evidence="2" type="ORF">S03H2_24814</name>
</gene>
<evidence type="ECO:0000313" key="2">
    <source>
        <dbReference type="EMBL" id="GAH41945.1"/>
    </source>
</evidence>
<dbReference type="SUPFAM" id="SSF53335">
    <property type="entry name" value="S-adenosyl-L-methionine-dependent methyltransferases"/>
    <property type="match status" value="1"/>
</dbReference>
<organism evidence="2">
    <name type="scientific">marine sediment metagenome</name>
    <dbReference type="NCBI Taxonomy" id="412755"/>
    <lineage>
        <taxon>unclassified sequences</taxon>
        <taxon>metagenomes</taxon>
        <taxon>ecological metagenomes</taxon>
    </lineage>
</organism>